<dbReference type="NCBIfam" id="TIGR00634">
    <property type="entry name" value="recN"/>
    <property type="match status" value="1"/>
</dbReference>
<keyword evidence="3" id="KW-0547">Nucleotide-binding</keyword>
<evidence type="ECO:0000256" key="7">
    <source>
        <dbReference type="ARBA" id="ARBA00033408"/>
    </source>
</evidence>
<dbReference type="PANTHER" id="PTHR11059:SF0">
    <property type="entry name" value="DNA REPAIR PROTEIN RECN"/>
    <property type="match status" value="1"/>
</dbReference>
<dbReference type="SUPFAM" id="SSF52540">
    <property type="entry name" value="P-loop containing nucleoside triphosphate hydrolases"/>
    <property type="match status" value="1"/>
</dbReference>
<feature type="domain" description="Rad50/SbcC-type AAA" evidence="10">
    <location>
        <begin position="5"/>
        <end position="201"/>
    </location>
</feature>
<dbReference type="CDD" id="cd03241">
    <property type="entry name" value="ABC_RecN"/>
    <property type="match status" value="2"/>
</dbReference>
<evidence type="ECO:0000313" key="11">
    <source>
        <dbReference type="EMBL" id="MBC3889108.1"/>
    </source>
</evidence>
<dbReference type="RefSeq" id="WP_148567634.1">
    <property type="nucleotide sequence ID" value="NZ_RXYA01000011.1"/>
</dbReference>
<evidence type="ECO:0000259" key="10">
    <source>
        <dbReference type="Pfam" id="PF13476"/>
    </source>
</evidence>
<evidence type="ECO:0000256" key="8">
    <source>
        <dbReference type="PIRNR" id="PIRNR003128"/>
    </source>
</evidence>
<dbReference type="Pfam" id="PF13476">
    <property type="entry name" value="AAA_23"/>
    <property type="match status" value="1"/>
</dbReference>
<sequence length="579" mass="65350">MLRNLVVKNYALIDHLAVDFNQGLNVITGETGAGKSIVIDALTLVLGNRGNKNNIRQGENKMTVQGLFDISEQKKLIEKCETFGVPIEEGQLVLTRELDDHGRNVCRANGLIITVSQLKNIGDDLMDIHGQHEHQSLFKRENHRQLLDAFGGESNAKYREQIAAYAKVIKEIRSQIDELKINERELEREKENLQFEIAEIESAGLETGEDDRLAEEKKILENKERLFSNVSRAYELLQGETIDQNSILDAMGMLQENISETAKIDSSFEEKLERINGLFSEVESLSFEIRSYLDDIEYNLGDLDEIEARLGIIDKLKRKYGTDISEILAYADDIKNRLKGLLNRDENLQSYYQELSKLQEKYQKVSQLLYDLRVKSGKSLKKALEKELRELAMEKVQVEISIEHDIGRFASNGQDTVEFLISVNPGQPPKPLGKVASGGEISRIMLSIKSIFGGLDAIETMVFDEIDTGISGRTAQVVAEKIQALTVTPPNGRQIICITHLPQIAAMADQHFMVEKRNVGDTVDVQFVSLDEKGKKEELSRMLGGAEVTQKTWDHAQEMLELSQKAKKTKKMKENKILS</sequence>
<comment type="function">
    <text evidence="8">May be involved in recombinational repair of damaged DNA.</text>
</comment>
<dbReference type="GO" id="GO:0005524">
    <property type="term" value="F:ATP binding"/>
    <property type="evidence" value="ECO:0007669"/>
    <property type="project" value="UniProtKB-KW"/>
</dbReference>
<keyword evidence="4 8" id="KW-0227">DNA damage</keyword>
<dbReference type="OrthoDB" id="9806954at2"/>
<dbReference type="FunFam" id="3.40.50.300:FF:000319">
    <property type="entry name" value="DNA repair protein RecN"/>
    <property type="match status" value="1"/>
</dbReference>
<dbReference type="EMBL" id="WJBD01000015">
    <property type="protein sequence ID" value="MBC3889108.1"/>
    <property type="molecule type" value="Genomic_DNA"/>
</dbReference>
<accession>A0A923I351</accession>
<evidence type="ECO:0000313" key="12">
    <source>
        <dbReference type="Proteomes" id="UP000616595"/>
    </source>
</evidence>
<protein>
    <recommendedName>
        <fullName evidence="2 8">DNA repair protein RecN</fullName>
    </recommendedName>
    <alternativeName>
        <fullName evidence="7 8">Recombination protein N</fullName>
    </alternativeName>
</protein>
<feature type="coiled-coil region" evidence="9">
    <location>
        <begin position="348"/>
        <end position="401"/>
    </location>
</feature>
<dbReference type="InterPro" id="IPR004604">
    <property type="entry name" value="DNA_recomb/repair_RecN"/>
</dbReference>
<comment type="caution">
    <text evidence="11">The sequence shown here is derived from an EMBL/GenBank/DDBJ whole genome shotgun (WGS) entry which is preliminary data.</text>
</comment>
<keyword evidence="5" id="KW-0067">ATP-binding</keyword>
<keyword evidence="6 8" id="KW-0234">DNA repair</keyword>
<name>A0A923I351_9FIRM</name>
<dbReference type="AlphaFoldDB" id="A0A923I351"/>
<evidence type="ECO:0000256" key="9">
    <source>
        <dbReference type="SAM" id="Coils"/>
    </source>
</evidence>
<evidence type="ECO:0000256" key="1">
    <source>
        <dbReference type="ARBA" id="ARBA00009441"/>
    </source>
</evidence>
<dbReference type="GO" id="GO:0016887">
    <property type="term" value="F:ATP hydrolysis activity"/>
    <property type="evidence" value="ECO:0007669"/>
    <property type="project" value="InterPro"/>
</dbReference>
<dbReference type="InterPro" id="IPR027417">
    <property type="entry name" value="P-loop_NTPase"/>
</dbReference>
<dbReference type="GO" id="GO:0043590">
    <property type="term" value="C:bacterial nucleoid"/>
    <property type="evidence" value="ECO:0007669"/>
    <property type="project" value="TreeGrafter"/>
</dbReference>
<dbReference type="FunFam" id="3.40.50.300:FF:000356">
    <property type="entry name" value="DNA repair protein RecN"/>
    <property type="match status" value="1"/>
</dbReference>
<gene>
    <name evidence="11" type="primary">recN</name>
    <name evidence="11" type="ORF">GH810_12355</name>
</gene>
<evidence type="ECO:0000256" key="2">
    <source>
        <dbReference type="ARBA" id="ARBA00021315"/>
    </source>
</evidence>
<reference evidence="11" key="2">
    <citation type="submission" date="2020-10" db="EMBL/GenBank/DDBJ databases">
        <title>Comparative genomics of the Acetobacterium genus.</title>
        <authorList>
            <person name="Marshall C."/>
            <person name="May H."/>
            <person name="Norman S."/>
        </authorList>
    </citation>
    <scope>NUCLEOTIDE SEQUENCE</scope>
    <source>
        <strain evidence="11">DER-2019</strain>
    </source>
</reference>
<evidence type="ECO:0000256" key="6">
    <source>
        <dbReference type="ARBA" id="ARBA00023204"/>
    </source>
</evidence>
<dbReference type="Proteomes" id="UP000616595">
    <property type="component" value="Unassembled WGS sequence"/>
</dbReference>
<evidence type="ECO:0000256" key="4">
    <source>
        <dbReference type="ARBA" id="ARBA00022763"/>
    </source>
</evidence>
<evidence type="ECO:0000256" key="5">
    <source>
        <dbReference type="ARBA" id="ARBA00022840"/>
    </source>
</evidence>
<dbReference type="PIRSF" id="PIRSF003128">
    <property type="entry name" value="RecN"/>
    <property type="match status" value="1"/>
</dbReference>
<evidence type="ECO:0000256" key="3">
    <source>
        <dbReference type="ARBA" id="ARBA00022741"/>
    </source>
</evidence>
<keyword evidence="9" id="KW-0175">Coiled coil</keyword>
<dbReference type="GO" id="GO:0006310">
    <property type="term" value="P:DNA recombination"/>
    <property type="evidence" value="ECO:0007669"/>
    <property type="project" value="InterPro"/>
</dbReference>
<comment type="similarity">
    <text evidence="1 8">Belongs to the RecN family.</text>
</comment>
<dbReference type="Gene3D" id="3.40.50.300">
    <property type="entry name" value="P-loop containing nucleotide triphosphate hydrolases"/>
    <property type="match status" value="2"/>
</dbReference>
<dbReference type="GO" id="GO:0006302">
    <property type="term" value="P:double-strand break repair"/>
    <property type="evidence" value="ECO:0007669"/>
    <property type="project" value="InterPro"/>
</dbReference>
<reference evidence="11" key="1">
    <citation type="submission" date="2019-10" db="EMBL/GenBank/DDBJ databases">
        <authorList>
            <person name="Ross D.E."/>
            <person name="Gulliver D."/>
        </authorList>
    </citation>
    <scope>NUCLEOTIDE SEQUENCE</scope>
    <source>
        <strain evidence="11">DER-2019</strain>
    </source>
</reference>
<dbReference type="PANTHER" id="PTHR11059">
    <property type="entry name" value="DNA REPAIR PROTEIN RECN"/>
    <property type="match status" value="1"/>
</dbReference>
<dbReference type="GO" id="GO:0009432">
    <property type="term" value="P:SOS response"/>
    <property type="evidence" value="ECO:0007669"/>
    <property type="project" value="TreeGrafter"/>
</dbReference>
<dbReference type="InterPro" id="IPR038729">
    <property type="entry name" value="Rad50/SbcC_AAA"/>
</dbReference>
<keyword evidence="12" id="KW-1185">Reference proteome</keyword>
<feature type="coiled-coil region" evidence="9">
    <location>
        <begin position="155"/>
        <end position="206"/>
    </location>
</feature>
<proteinExistence type="inferred from homology"/>
<organism evidence="11 12">
    <name type="scientific">Acetobacterium paludosum</name>
    <dbReference type="NCBI Taxonomy" id="52693"/>
    <lineage>
        <taxon>Bacteria</taxon>
        <taxon>Bacillati</taxon>
        <taxon>Bacillota</taxon>
        <taxon>Clostridia</taxon>
        <taxon>Eubacteriales</taxon>
        <taxon>Eubacteriaceae</taxon>
        <taxon>Acetobacterium</taxon>
    </lineage>
</organism>